<feature type="region of interest" description="Disordered" evidence="1">
    <location>
        <begin position="1"/>
        <end position="57"/>
    </location>
</feature>
<feature type="compositionally biased region" description="Low complexity" evidence="1">
    <location>
        <begin position="32"/>
        <end position="44"/>
    </location>
</feature>
<evidence type="ECO:0000259" key="2">
    <source>
        <dbReference type="PROSITE" id="PS50033"/>
    </source>
</evidence>
<accession>A0A8H5LJQ5</accession>
<feature type="compositionally biased region" description="Low complexity" evidence="1">
    <location>
        <begin position="1"/>
        <end position="19"/>
    </location>
</feature>
<dbReference type="Gene3D" id="3.10.20.90">
    <property type="entry name" value="Phosphatidylinositol 3-kinase Catalytic Subunit, Chain A, domain 1"/>
    <property type="match status" value="1"/>
</dbReference>
<sequence>MYYLTSNSPSTSTTSMSEPTDQKLQSEPKPEPTLQPEPQSESSPQPQPPQLASFKVYKPSDTVTRVLPPLPDEYFEPTAADLKNAQATLSARTHALTNAPLQLRATRDAAEKAKQDRWPYTRIRIRFPDRTQLENIFPSTNNIKSVYTFVRELLRDDSPPKRDLKVSDPKVKGLSLSGLQLAPASILLVRFEDDNLNHIHVTAPLLPEVLAQAIDLPLPSVSERPLTRSPPAEQPSGISRLLSDGEKKLPKWLKLGKK</sequence>
<dbReference type="PROSITE" id="PS50033">
    <property type="entry name" value="UBX"/>
    <property type="match status" value="1"/>
</dbReference>
<gene>
    <name evidence="3" type="ORF">D9756_003203</name>
</gene>
<dbReference type="GO" id="GO:0012506">
    <property type="term" value="C:vesicle membrane"/>
    <property type="evidence" value="ECO:0007669"/>
    <property type="project" value="TreeGrafter"/>
</dbReference>
<feature type="compositionally biased region" description="Basic and acidic residues" evidence="1">
    <location>
        <begin position="20"/>
        <end position="30"/>
    </location>
</feature>
<evidence type="ECO:0000256" key="1">
    <source>
        <dbReference type="SAM" id="MobiDB-lite"/>
    </source>
</evidence>
<feature type="domain" description="UBX" evidence="2">
    <location>
        <begin position="116"/>
        <end position="151"/>
    </location>
</feature>
<keyword evidence="4" id="KW-1185">Reference proteome</keyword>
<evidence type="ECO:0000313" key="3">
    <source>
        <dbReference type="EMBL" id="KAF5359707.1"/>
    </source>
</evidence>
<name>A0A8H5LJQ5_9AGAR</name>
<dbReference type="GO" id="GO:0005737">
    <property type="term" value="C:cytoplasm"/>
    <property type="evidence" value="ECO:0007669"/>
    <property type="project" value="TreeGrafter"/>
</dbReference>
<organism evidence="3 4">
    <name type="scientific">Leucocoprinus leucothites</name>
    <dbReference type="NCBI Taxonomy" id="201217"/>
    <lineage>
        <taxon>Eukaryota</taxon>
        <taxon>Fungi</taxon>
        <taxon>Dikarya</taxon>
        <taxon>Basidiomycota</taxon>
        <taxon>Agaricomycotina</taxon>
        <taxon>Agaricomycetes</taxon>
        <taxon>Agaricomycetidae</taxon>
        <taxon>Agaricales</taxon>
        <taxon>Agaricineae</taxon>
        <taxon>Agaricaceae</taxon>
        <taxon>Leucocoprinus</taxon>
    </lineage>
</organism>
<dbReference type="GO" id="GO:0006886">
    <property type="term" value="P:intracellular protein transport"/>
    <property type="evidence" value="ECO:0007669"/>
    <property type="project" value="TreeGrafter"/>
</dbReference>
<proteinExistence type="predicted"/>
<dbReference type="InterPro" id="IPR029071">
    <property type="entry name" value="Ubiquitin-like_domsf"/>
</dbReference>
<comment type="caution">
    <text evidence="3">The sequence shown here is derived from an EMBL/GenBank/DDBJ whole genome shotgun (WGS) entry which is preliminary data.</text>
</comment>
<dbReference type="EMBL" id="JAACJO010000004">
    <property type="protein sequence ID" value="KAF5359707.1"/>
    <property type="molecule type" value="Genomic_DNA"/>
</dbReference>
<evidence type="ECO:0000313" key="4">
    <source>
        <dbReference type="Proteomes" id="UP000559027"/>
    </source>
</evidence>
<dbReference type="OrthoDB" id="440781at2759"/>
<dbReference type="PANTHER" id="PTHR46467:SF1">
    <property type="entry name" value="TETHER CONTAINING UBX DOMAIN FOR GLUT4"/>
    <property type="match status" value="1"/>
</dbReference>
<dbReference type="GO" id="GO:0005634">
    <property type="term" value="C:nucleus"/>
    <property type="evidence" value="ECO:0007669"/>
    <property type="project" value="TreeGrafter"/>
</dbReference>
<dbReference type="AlphaFoldDB" id="A0A8H5LJQ5"/>
<reference evidence="3 4" key="1">
    <citation type="journal article" date="2020" name="ISME J.">
        <title>Uncovering the hidden diversity of litter-decomposition mechanisms in mushroom-forming fungi.</title>
        <authorList>
            <person name="Floudas D."/>
            <person name="Bentzer J."/>
            <person name="Ahren D."/>
            <person name="Johansson T."/>
            <person name="Persson P."/>
            <person name="Tunlid A."/>
        </authorList>
    </citation>
    <scope>NUCLEOTIDE SEQUENCE [LARGE SCALE GENOMIC DNA]</scope>
    <source>
        <strain evidence="3 4">CBS 146.42</strain>
    </source>
</reference>
<feature type="region of interest" description="Disordered" evidence="1">
    <location>
        <begin position="221"/>
        <end position="244"/>
    </location>
</feature>
<dbReference type="Proteomes" id="UP000559027">
    <property type="component" value="Unassembled WGS sequence"/>
</dbReference>
<dbReference type="Pfam" id="PF00789">
    <property type="entry name" value="UBX"/>
    <property type="match status" value="1"/>
</dbReference>
<dbReference type="InterPro" id="IPR001012">
    <property type="entry name" value="UBX_dom"/>
</dbReference>
<dbReference type="SUPFAM" id="SSF54236">
    <property type="entry name" value="Ubiquitin-like"/>
    <property type="match status" value="1"/>
</dbReference>
<dbReference type="PANTHER" id="PTHR46467">
    <property type="entry name" value="TETHER CONTAINING UBX DOMAIN FOR GLUT4"/>
    <property type="match status" value="1"/>
</dbReference>
<dbReference type="SMART" id="SM00166">
    <property type="entry name" value="UBX"/>
    <property type="match status" value="1"/>
</dbReference>
<protein>
    <recommendedName>
        <fullName evidence="2">UBX domain-containing protein</fullName>
    </recommendedName>
</protein>